<dbReference type="Proteomes" id="UP000000305">
    <property type="component" value="Unassembled WGS sequence"/>
</dbReference>
<dbReference type="AlphaFoldDB" id="E9G973"/>
<dbReference type="KEGG" id="dpx:DAPPUDRAFT_315253"/>
<keyword evidence="1" id="KW-0812">Transmembrane</keyword>
<name>E9G973_DAPPU</name>
<protein>
    <submittedName>
        <fullName evidence="2">Uncharacterized protein</fullName>
    </submittedName>
</protein>
<sequence length="155" mass="17111">MVVAMKNVASEIEAAATSLNRAAAFIRVAFGPWVRVPLVPIRPIARQPLPLPPQHQDPVIPLEALTAMVEAILRRIVFPSSRNAACKKKMHFFVTMFHTVSPVLLFLPPMYHSNIKGKQTVSTNGKCGSEVGKCIKDDSNPVMLHLKKTICFNNV</sequence>
<dbReference type="HOGENOM" id="CLU_1697293_0_0_1"/>
<dbReference type="InParanoid" id="E9G973"/>
<keyword evidence="3" id="KW-1185">Reference proteome</keyword>
<proteinExistence type="predicted"/>
<dbReference type="EMBL" id="GL732535">
    <property type="protein sequence ID" value="EFX84140.1"/>
    <property type="molecule type" value="Genomic_DNA"/>
</dbReference>
<accession>E9G973</accession>
<keyword evidence="1" id="KW-0472">Membrane</keyword>
<feature type="transmembrane region" description="Helical" evidence="1">
    <location>
        <begin position="92"/>
        <end position="111"/>
    </location>
</feature>
<organism evidence="2 3">
    <name type="scientific">Daphnia pulex</name>
    <name type="common">Water flea</name>
    <dbReference type="NCBI Taxonomy" id="6669"/>
    <lineage>
        <taxon>Eukaryota</taxon>
        <taxon>Metazoa</taxon>
        <taxon>Ecdysozoa</taxon>
        <taxon>Arthropoda</taxon>
        <taxon>Crustacea</taxon>
        <taxon>Branchiopoda</taxon>
        <taxon>Diplostraca</taxon>
        <taxon>Cladocera</taxon>
        <taxon>Anomopoda</taxon>
        <taxon>Daphniidae</taxon>
        <taxon>Daphnia</taxon>
    </lineage>
</organism>
<evidence type="ECO:0000313" key="3">
    <source>
        <dbReference type="Proteomes" id="UP000000305"/>
    </source>
</evidence>
<keyword evidence="1" id="KW-1133">Transmembrane helix</keyword>
<evidence type="ECO:0000256" key="1">
    <source>
        <dbReference type="SAM" id="Phobius"/>
    </source>
</evidence>
<evidence type="ECO:0000313" key="2">
    <source>
        <dbReference type="EMBL" id="EFX84140.1"/>
    </source>
</evidence>
<reference evidence="2 3" key="1">
    <citation type="journal article" date="2011" name="Science">
        <title>The ecoresponsive genome of Daphnia pulex.</title>
        <authorList>
            <person name="Colbourne J.K."/>
            <person name="Pfrender M.E."/>
            <person name="Gilbert D."/>
            <person name="Thomas W.K."/>
            <person name="Tucker A."/>
            <person name="Oakley T.H."/>
            <person name="Tokishita S."/>
            <person name="Aerts A."/>
            <person name="Arnold G.J."/>
            <person name="Basu M.K."/>
            <person name="Bauer D.J."/>
            <person name="Caceres C.E."/>
            <person name="Carmel L."/>
            <person name="Casola C."/>
            <person name="Choi J.H."/>
            <person name="Detter J.C."/>
            <person name="Dong Q."/>
            <person name="Dusheyko S."/>
            <person name="Eads B.D."/>
            <person name="Frohlich T."/>
            <person name="Geiler-Samerotte K.A."/>
            <person name="Gerlach D."/>
            <person name="Hatcher P."/>
            <person name="Jogdeo S."/>
            <person name="Krijgsveld J."/>
            <person name="Kriventseva E.V."/>
            <person name="Kultz D."/>
            <person name="Laforsch C."/>
            <person name="Lindquist E."/>
            <person name="Lopez J."/>
            <person name="Manak J.R."/>
            <person name="Muller J."/>
            <person name="Pangilinan J."/>
            <person name="Patwardhan R.P."/>
            <person name="Pitluck S."/>
            <person name="Pritham E.J."/>
            <person name="Rechtsteiner A."/>
            <person name="Rho M."/>
            <person name="Rogozin I.B."/>
            <person name="Sakarya O."/>
            <person name="Salamov A."/>
            <person name="Schaack S."/>
            <person name="Shapiro H."/>
            <person name="Shiga Y."/>
            <person name="Skalitzky C."/>
            <person name="Smith Z."/>
            <person name="Souvorov A."/>
            <person name="Sung W."/>
            <person name="Tang Z."/>
            <person name="Tsuchiya D."/>
            <person name="Tu H."/>
            <person name="Vos H."/>
            <person name="Wang M."/>
            <person name="Wolf Y.I."/>
            <person name="Yamagata H."/>
            <person name="Yamada T."/>
            <person name="Ye Y."/>
            <person name="Shaw J.R."/>
            <person name="Andrews J."/>
            <person name="Crease T.J."/>
            <person name="Tang H."/>
            <person name="Lucas S.M."/>
            <person name="Robertson H.M."/>
            <person name="Bork P."/>
            <person name="Koonin E.V."/>
            <person name="Zdobnov E.M."/>
            <person name="Grigoriev I.V."/>
            <person name="Lynch M."/>
            <person name="Boore J.L."/>
        </authorList>
    </citation>
    <scope>NUCLEOTIDE SEQUENCE [LARGE SCALE GENOMIC DNA]</scope>
</reference>
<gene>
    <name evidence="2" type="ORF">DAPPUDRAFT_315253</name>
</gene>